<evidence type="ECO:0000313" key="11">
    <source>
        <dbReference type="EMBL" id="MDQ0513617.1"/>
    </source>
</evidence>
<dbReference type="InterPro" id="IPR000851">
    <property type="entry name" value="Ribosomal_uS5"/>
</dbReference>
<protein>
    <recommendedName>
        <fullName evidence="6 7">Small ribosomal subunit protein uS5</fullName>
    </recommendedName>
</protein>
<dbReference type="InterPro" id="IPR018192">
    <property type="entry name" value="Ribosomal_uS5_N_CS"/>
</dbReference>
<dbReference type="GO" id="GO:0005840">
    <property type="term" value="C:ribosome"/>
    <property type="evidence" value="ECO:0007669"/>
    <property type="project" value="UniProtKB-KW"/>
</dbReference>
<evidence type="ECO:0000256" key="1">
    <source>
        <dbReference type="ARBA" id="ARBA00008945"/>
    </source>
</evidence>
<dbReference type="InterPro" id="IPR005712">
    <property type="entry name" value="Ribosomal_uS5_bac-type"/>
</dbReference>
<feature type="compositionally biased region" description="Low complexity" evidence="9">
    <location>
        <begin position="32"/>
        <end position="42"/>
    </location>
</feature>
<dbReference type="RefSeq" id="WP_256547685.1">
    <property type="nucleotide sequence ID" value="NZ_CP101809.1"/>
</dbReference>
<comment type="function">
    <text evidence="7">With S4 and S12 plays an important role in translational accuracy.</text>
</comment>
<feature type="compositionally biased region" description="Polar residues" evidence="9">
    <location>
        <begin position="1"/>
        <end position="15"/>
    </location>
</feature>
<dbReference type="PANTHER" id="PTHR48277:SF1">
    <property type="entry name" value="MITOCHONDRIAL RIBOSOMAL PROTEIN S5"/>
    <property type="match status" value="1"/>
</dbReference>
<dbReference type="InterPro" id="IPR014721">
    <property type="entry name" value="Ribsml_uS5_D2-typ_fold_subgr"/>
</dbReference>
<proteinExistence type="inferred from homology"/>
<evidence type="ECO:0000256" key="9">
    <source>
        <dbReference type="SAM" id="MobiDB-lite"/>
    </source>
</evidence>
<feature type="region of interest" description="Disordered" evidence="9">
    <location>
        <begin position="1"/>
        <end position="89"/>
    </location>
</feature>
<evidence type="ECO:0000256" key="6">
    <source>
        <dbReference type="ARBA" id="ARBA00035255"/>
    </source>
</evidence>
<comment type="function">
    <text evidence="7">Located at the back of the 30S subunit body where it stabilizes the conformation of the head with respect to the body.</text>
</comment>
<dbReference type="Pfam" id="PF00333">
    <property type="entry name" value="Ribosomal_S5"/>
    <property type="match status" value="1"/>
</dbReference>
<dbReference type="EMBL" id="JAUSWO010000001">
    <property type="protein sequence ID" value="MDQ0513617.1"/>
    <property type="molecule type" value="Genomic_DNA"/>
</dbReference>
<dbReference type="InterPro" id="IPR013810">
    <property type="entry name" value="Ribosomal_uS5_N"/>
</dbReference>
<evidence type="ECO:0000256" key="5">
    <source>
        <dbReference type="ARBA" id="ARBA00023274"/>
    </source>
</evidence>
<dbReference type="InterPro" id="IPR005324">
    <property type="entry name" value="Ribosomal_uS5_C"/>
</dbReference>
<dbReference type="PANTHER" id="PTHR48277">
    <property type="entry name" value="MITOCHONDRIAL RIBOSOMAL PROTEIN S5"/>
    <property type="match status" value="1"/>
</dbReference>
<comment type="similarity">
    <text evidence="1 7 8">Belongs to the universal ribosomal protein uS5 family.</text>
</comment>
<reference evidence="11" key="1">
    <citation type="submission" date="2023-07" db="EMBL/GenBank/DDBJ databases">
        <title>Genomic Encyclopedia of Type Strains, Phase IV (KMG-IV): sequencing the most valuable type-strain genomes for metagenomic binning, comparative biology and taxonomic classification.</title>
        <authorList>
            <person name="Goeker M."/>
        </authorList>
    </citation>
    <scope>NUCLEOTIDE SEQUENCE [LARGE SCALE GENOMIC DNA]</scope>
    <source>
        <strain evidence="11">DSM 21204</strain>
    </source>
</reference>
<comment type="caution">
    <text evidence="11">The sequence shown here is derived from an EMBL/GenBank/DDBJ whole genome shotgun (WGS) entry which is preliminary data.</text>
</comment>
<organism evidence="11 12">
    <name type="scientific">Mycoplasmoides fastidiosum</name>
    <dbReference type="NCBI Taxonomy" id="92758"/>
    <lineage>
        <taxon>Bacteria</taxon>
        <taxon>Bacillati</taxon>
        <taxon>Mycoplasmatota</taxon>
        <taxon>Mycoplasmoidales</taxon>
        <taxon>Mycoplasmoidaceae</taxon>
        <taxon>Mycoplasmoides</taxon>
    </lineage>
</organism>
<dbReference type="Proteomes" id="UP001240643">
    <property type="component" value="Unassembled WGS sequence"/>
</dbReference>
<dbReference type="SUPFAM" id="SSF54211">
    <property type="entry name" value="Ribosomal protein S5 domain 2-like"/>
    <property type="match status" value="1"/>
</dbReference>
<comment type="subunit">
    <text evidence="7">Part of the 30S ribosomal subunit. Contacts proteins S4 and S8.</text>
</comment>
<keyword evidence="3 7" id="KW-0694">RNA-binding</keyword>
<sequence length="248" mass="26688">MNTDNLKPSNPTPEQTESHQTDSQSVVKSNPADAKAAAVAAVTKSIGDAIKPAPRSSNSRPGTGSEARKPRNPDNRRNSDRKLGGATFKPKQEFEEKLVAWKRVSKTTKGGRQGRIWTLVVVGNKKGSIGYGIGKAEEFPDAMKKAVKNALKNVVKVKINANGTVYHENIGKHCASRVLIKPAKIGIGIIAGGPIKTVLELAGYTDIYSKNLGSSSSMNMVQATIKALLKQHTPAEIAKLRDKRIEEL</sequence>
<keyword evidence="5 7" id="KW-0687">Ribonucleoprotein</keyword>
<accession>A0ABU0LY62</accession>
<dbReference type="PROSITE" id="PS00585">
    <property type="entry name" value="RIBOSOMAL_S5"/>
    <property type="match status" value="1"/>
</dbReference>
<keyword evidence="4 7" id="KW-0689">Ribosomal protein</keyword>
<gene>
    <name evidence="7" type="primary">rpsE</name>
    <name evidence="11" type="ORF">J2Z62_000055</name>
</gene>
<dbReference type="Gene3D" id="3.30.160.20">
    <property type="match status" value="1"/>
</dbReference>
<keyword evidence="2 7" id="KW-0699">rRNA-binding</keyword>
<dbReference type="NCBIfam" id="TIGR01021">
    <property type="entry name" value="rpsE_bact"/>
    <property type="match status" value="1"/>
</dbReference>
<evidence type="ECO:0000256" key="8">
    <source>
        <dbReference type="RuleBase" id="RU003823"/>
    </source>
</evidence>
<dbReference type="PROSITE" id="PS50881">
    <property type="entry name" value="S5_DSRBD"/>
    <property type="match status" value="1"/>
</dbReference>
<dbReference type="HAMAP" id="MF_01307_B">
    <property type="entry name" value="Ribosomal_uS5_B"/>
    <property type="match status" value="1"/>
</dbReference>
<comment type="domain">
    <text evidence="7">The N-terminal domain interacts with the head of the 30S subunit; the C-terminal domain interacts with the body and contacts protein S4. The interaction surface between S4 and S5 is involved in control of translational fidelity.</text>
</comment>
<name>A0ABU0LY62_9BACT</name>
<evidence type="ECO:0000256" key="2">
    <source>
        <dbReference type="ARBA" id="ARBA00022730"/>
    </source>
</evidence>
<feature type="domain" description="S5 DRBM" evidence="10">
    <location>
        <begin position="94"/>
        <end position="157"/>
    </location>
</feature>
<evidence type="ECO:0000259" key="10">
    <source>
        <dbReference type="PROSITE" id="PS50881"/>
    </source>
</evidence>
<keyword evidence="12" id="KW-1185">Reference proteome</keyword>
<evidence type="ECO:0000313" key="12">
    <source>
        <dbReference type="Proteomes" id="UP001240643"/>
    </source>
</evidence>
<dbReference type="Gene3D" id="3.30.230.10">
    <property type="match status" value="1"/>
</dbReference>
<dbReference type="InterPro" id="IPR020568">
    <property type="entry name" value="Ribosomal_Su5_D2-typ_SF"/>
</dbReference>
<dbReference type="Pfam" id="PF03719">
    <property type="entry name" value="Ribosomal_S5_C"/>
    <property type="match status" value="1"/>
</dbReference>
<evidence type="ECO:0000256" key="4">
    <source>
        <dbReference type="ARBA" id="ARBA00022980"/>
    </source>
</evidence>
<feature type="compositionally biased region" description="Basic and acidic residues" evidence="9">
    <location>
        <begin position="66"/>
        <end position="83"/>
    </location>
</feature>
<evidence type="ECO:0000256" key="3">
    <source>
        <dbReference type="ARBA" id="ARBA00022884"/>
    </source>
</evidence>
<evidence type="ECO:0000256" key="7">
    <source>
        <dbReference type="HAMAP-Rule" id="MF_01307"/>
    </source>
</evidence>
<dbReference type="SUPFAM" id="SSF54768">
    <property type="entry name" value="dsRNA-binding domain-like"/>
    <property type="match status" value="1"/>
</dbReference>